<proteinExistence type="predicted"/>
<dbReference type="EMBL" id="CAJVPT010025944">
    <property type="protein sequence ID" value="CAG8677403.1"/>
    <property type="molecule type" value="Genomic_DNA"/>
</dbReference>
<accession>A0ACA9NU45</accession>
<feature type="non-terminal residue" evidence="1">
    <location>
        <position position="54"/>
    </location>
</feature>
<sequence length="54" mass="6613">PEEIIKELDNIIQIETTIKKKMLKDKVTEDINKWRNLRNNWFKEDKKKLINSQT</sequence>
<feature type="non-terminal residue" evidence="1">
    <location>
        <position position="1"/>
    </location>
</feature>
<reference evidence="1" key="1">
    <citation type="submission" date="2021-06" db="EMBL/GenBank/DDBJ databases">
        <authorList>
            <person name="Kallberg Y."/>
            <person name="Tangrot J."/>
            <person name="Rosling A."/>
        </authorList>
    </citation>
    <scope>NUCLEOTIDE SEQUENCE</scope>
    <source>
        <strain evidence="1">CL356</strain>
    </source>
</reference>
<gene>
    <name evidence="1" type="ORF">ACOLOM_LOCUS9199</name>
</gene>
<name>A0ACA9NU45_9GLOM</name>
<protein>
    <submittedName>
        <fullName evidence="1">2131_t:CDS:1</fullName>
    </submittedName>
</protein>
<evidence type="ECO:0000313" key="1">
    <source>
        <dbReference type="EMBL" id="CAG8677403.1"/>
    </source>
</evidence>
<evidence type="ECO:0000313" key="2">
    <source>
        <dbReference type="Proteomes" id="UP000789525"/>
    </source>
</evidence>
<organism evidence="1 2">
    <name type="scientific">Acaulospora colombiana</name>
    <dbReference type="NCBI Taxonomy" id="27376"/>
    <lineage>
        <taxon>Eukaryota</taxon>
        <taxon>Fungi</taxon>
        <taxon>Fungi incertae sedis</taxon>
        <taxon>Mucoromycota</taxon>
        <taxon>Glomeromycotina</taxon>
        <taxon>Glomeromycetes</taxon>
        <taxon>Diversisporales</taxon>
        <taxon>Acaulosporaceae</taxon>
        <taxon>Acaulospora</taxon>
    </lineage>
</organism>
<dbReference type="Proteomes" id="UP000789525">
    <property type="component" value="Unassembled WGS sequence"/>
</dbReference>
<keyword evidence="2" id="KW-1185">Reference proteome</keyword>
<comment type="caution">
    <text evidence="1">The sequence shown here is derived from an EMBL/GenBank/DDBJ whole genome shotgun (WGS) entry which is preliminary data.</text>
</comment>